<feature type="transmembrane region" description="Helical" evidence="5">
    <location>
        <begin position="402"/>
        <end position="426"/>
    </location>
</feature>
<keyword evidence="2 5" id="KW-0812">Transmembrane</keyword>
<dbReference type="PANTHER" id="PTHR46953">
    <property type="entry name" value="G-PROTEIN COUPLED RECEPTOR MTH-LIKE 1-RELATED"/>
    <property type="match status" value="1"/>
</dbReference>
<feature type="transmembrane region" description="Helical" evidence="5">
    <location>
        <begin position="337"/>
        <end position="357"/>
    </location>
</feature>
<protein>
    <recommendedName>
        <fullName evidence="7">G-protein coupled receptors family 2 profile 2 domain-containing protein</fullName>
    </recommendedName>
</protein>
<feature type="transmembrane region" description="Helical" evidence="5">
    <location>
        <begin position="570"/>
        <end position="592"/>
    </location>
</feature>
<dbReference type="Gene3D" id="1.20.1070.10">
    <property type="entry name" value="Rhodopsin 7-helix transmembrane proteins"/>
    <property type="match status" value="1"/>
</dbReference>
<dbReference type="InterPro" id="IPR052808">
    <property type="entry name" value="GPCR_Mth-like"/>
</dbReference>
<proteinExistence type="predicted"/>
<gene>
    <name evidence="8" type="ORF">PYX00_009566</name>
</gene>
<dbReference type="CDD" id="cd15039">
    <property type="entry name" value="7tmB3_Methuselah-like"/>
    <property type="match status" value="1"/>
</dbReference>
<evidence type="ECO:0000256" key="1">
    <source>
        <dbReference type="ARBA" id="ARBA00004141"/>
    </source>
</evidence>
<name>A0AAW2HBW7_9NEOP</name>
<dbReference type="PANTHER" id="PTHR46953:SF1">
    <property type="entry name" value="G-PROTEIN COUPLED RECEPTOR MTH-LIKE 1-RELATED"/>
    <property type="match status" value="1"/>
</dbReference>
<evidence type="ECO:0000256" key="2">
    <source>
        <dbReference type="ARBA" id="ARBA00022692"/>
    </source>
</evidence>
<sequence>MLKIYLCDIVLSVLFLNLINLTIVKCEDSVFRIRKCCAENELILERTGRCTEFKLLHANKHIYHINETDEGARFLTDINEDMQGLRPWWFPPQSDILSIKNNQSLMGFPKNYKVISGQGQPCEESETSFLPAYFYKYSFYDDGSIVVHPQKGLLESPIRFDPLSFCIDRIELEDDVSKDENFESVLDIPEVGDYMVMLCPCKKATCVLKCCELGMLFDMHDDRKDSCSLSDEVDDWSPVYLKDSDSAPDYFLLHGLPDCNPEESVVIPNYPDADNPGYIIFSNGTARIDGETFINQPLQFCGENFVDGKDGKVRNHILRCYPKNGVPDQWKIVQRILYGWASIVGAIFLFLTLFIHYSLPSLRKLNDKCIICQTWSLFSLHVSVAIANLATLSSHRRFCTLIGFLIQYSSLAAFFWLNVLCFDISYTFSSFRIARGSYTVITRRKQIFYYIYGWITPALIVGLTATVEYFPSVAEYLVKPEFSKSCWFRKDSIAQILYFYGPIAILLAINFFLFVYTMVKIIRARREISSTIRNRSQENKRFILYLKLFILMGVSWIMELISWAVGGPVYYWFLPDIINLLRSVFIFVSLCWKKQVIFNFQIQYLQD</sequence>
<feature type="transmembrane region" description="Helical" evidence="5">
    <location>
        <begin position="369"/>
        <end position="390"/>
    </location>
</feature>
<dbReference type="InterPro" id="IPR017981">
    <property type="entry name" value="GPCR_2-like_7TM"/>
</dbReference>
<dbReference type="Pfam" id="PF00002">
    <property type="entry name" value="7tm_2"/>
    <property type="match status" value="1"/>
</dbReference>
<feature type="transmembrane region" description="Helical" evidence="5">
    <location>
        <begin position="542"/>
        <end position="564"/>
    </location>
</feature>
<evidence type="ECO:0000256" key="4">
    <source>
        <dbReference type="ARBA" id="ARBA00023136"/>
    </source>
</evidence>
<dbReference type="GO" id="GO:0007166">
    <property type="term" value="P:cell surface receptor signaling pathway"/>
    <property type="evidence" value="ECO:0007669"/>
    <property type="project" value="InterPro"/>
</dbReference>
<organism evidence="8">
    <name type="scientific">Menopon gallinae</name>
    <name type="common">poultry shaft louse</name>
    <dbReference type="NCBI Taxonomy" id="328185"/>
    <lineage>
        <taxon>Eukaryota</taxon>
        <taxon>Metazoa</taxon>
        <taxon>Ecdysozoa</taxon>
        <taxon>Arthropoda</taxon>
        <taxon>Hexapoda</taxon>
        <taxon>Insecta</taxon>
        <taxon>Pterygota</taxon>
        <taxon>Neoptera</taxon>
        <taxon>Paraneoptera</taxon>
        <taxon>Psocodea</taxon>
        <taxon>Troctomorpha</taxon>
        <taxon>Phthiraptera</taxon>
        <taxon>Amblycera</taxon>
        <taxon>Menoponidae</taxon>
        <taxon>Menopon</taxon>
    </lineage>
</organism>
<dbReference type="EMBL" id="JARGDH010000005">
    <property type="protein sequence ID" value="KAL0267232.1"/>
    <property type="molecule type" value="Genomic_DNA"/>
</dbReference>
<dbReference type="InterPro" id="IPR000832">
    <property type="entry name" value="GPCR_2_secretin-like"/>
</dbReference>
<reference evidence="8" key="1">
    <citation type="journal article" date="2024" name="Gigascience">
        <title>Chromosome-level genome of the poultry shaft louse Menopon gallinae provides insight into the host-switching and adaptive evolution of parasitic lice.</title>
        <authorList>
            <person name="Xu Y."/>
            <person name="Ma L."/>
            <person name="Liu S."/>
            <person name="Liang Y."/>
            <person name="Liu Q."/>
            <person name="He Z."/>
            <person name="Tian L."/>
            <person name="Duan Y."/>
            <person name="Cai W."/>
            <person name="Li H."/>
            <person name="Song F."/>
        </authorList>
    </citation>
    <scope>NUCLEOTIDE SEQUENCE</scope>
    <source>
        <strain evidence="8">Cailab_2023a</strain>
    </source>
</reference>
<feature type="transmembrane region" description="Helical" evidence="5">
    <location>
        <begin position="497"/>
        <end position="522"/>
    </location>
</feature>
<keyword evidence="3 5" id="KW-1133">Transmembrane helix</keyword>
<keyword evidence="6" id="KW-0732">Signal</keyword>
<feature type="signal peptide" evidence="6">
    <location>
        <begin position="1"/>
        <end position="26"/>
    </location>
</feature>
<dbReference type="GO" id="GO:0016020">
    <property type="term" value="C:membrane"/>
    <property type="evidence" value="ECO:0007669"/>
    <property type="project" value="UniProtKB-SubCell"/>
</dbReference>
<dbReference type="PROSITE" id="PS50261">
    <property type="entry name" value="G_PROTEIN_RECEP_F2_4"/>
    <property type="match status" value="1"/>
</dbReference>
<evidence type="ECO:0000259" key="7">
    <source>
        <dbReference type="PROSITE" id="PS50261"/>
    </source>
</evidence>
<evidence type="ECO:0000256" key="5">
    <source>
        <dbReference type="SAM" id="Phobius"/>
    </source>
</evidence>
<dbReference type="AlphaFoldDB" id="A0AAW2HBW7"/>
<comment type="caution">
    <text evidence="8">The sequence shown here is derived from an EMBL/GenBank/DDBJ whole genome shotgun (WGS) entry which is preliminary data.</text>
</comment>
<dbReference type="GO" id="GO:0004930">
    <property type="term" value="F:G protein-coupled receptor activity"/>
    <property type="evidence" value="ECO:0007669"/>
    <property type="project" value="InterPro"/>
</dbReference>
<keyword evidence="4 5" id="KW-0472">Membrane</keyword>
<accession>A0AAW2HBW7</accession>
<feature type="domain" description="G-protein coupled receptors family 2 profile 2" evidence="7">
    <location>
        <begin position="334"/>
        <end position="594"/>
    </location>
</feature>
<evidence type="ECO:0000256" key="6">
    <source>
        <dbReference type="SAM" id="SignalP"/>
    </source>
</evidence>
<comment type="subcellular location">
    <subcellularLocation>
        <location evidence="1">Membrane</location>
        <topology evidence="1">Multi-pass membrane protein</topology>
    </subcellularLocation>
</comment>
<evidence type="ECO:0000256" key="3">
    <source>
        <dbReference type="ARBA" id="ARBA00022989"/>
    </source>
</evidence>
<feature type="transmembrane region" description="Helical" evidence="5">
    <location>
        <begin position="447"/>
        <end position="470"/>
    </location>
</feature>
<feature type="chain" id="PRO_5043878727" description="G-protein coupled receptors family 2 profile 2 domain-containing protein" evidence="6">
    <location>
        <begin position="27"/>
        <end position="607"/>
    </location>
</feature>
<evidence type="ECO:0000313" key="8">
    <source>
        <dbReference type="EMBL" id="KAL0267232.1"/>
    </source>
</evidence>